<dbReference type="SUPFAM" id="SSF52833">
    <property type="entry name" value="Thioredoxin-like"/>
    <property type="match status" value="1"/>
</dbReference>
<evidence type="ECO:0000313" key="2">
    <source>
        <dbReference type="EMBL" id="GAE29076.1"/>
    </source>
</evidence>
<dbReference type="GO" id="GO:0045454">
    <property type="term" value="P:cell redox homeostasis"/>
    <property type="evidence" value="ECO:0007669"/>
    <property type="project" value="TreeGrafter"/>
</dbReference>
<feature type="domain" description="Thioredoxin" evidence="1">
    <location>
        <begin position="3"/>
        <end position="85"/>
    </location>
</feature>
<dbReference type="RefSeq" id="WP_035340255.1">
    <property type="nucleotide sequence ID" value="NZ_BAUU01000002.1"/>
</dbReference>
<gene>
    <name evidence="2" type="ORF">JCM9152_415</name>
</gene>
<dbReference type="InterPro" id="IPR013766">
    <property type="entry name" value="Thioredoxin_domain"/>
</dbReference>
<dbReference type="OrthoDB" id="5784238at2"/>
<dbReference type="Gene3D" id="3.40.30.10">
    <property type="entry name" value="Glutaredoxin"/>
    <property type="match status" value="1"/>
</dbReference>
<comment type="caution">
    <text evidence="2">The sequence shown here is derived from an EMBL/GenBank/DDBJ whole genome shotgun (WGS) entry which is preliminary data.</text>
</comment>
<sequence>MIELNIEEINERLTKREDLFVFIYTPLCGTCTVAKKMLEVVEEMLPMIKIYTININQAPTFAQKWQVKSVPALYIFQKGFSVKQIYAFHSIMHVHQLLLPYTLIKKGDI</sequence>
<dbReference type="EMBL" id="BAUU01000002">
    <property type="protein sequence ID" value="GAE29076.1"/>
    <property type="molecule type" value="Genomic_DNA"/>
</dbReference>
<dbReference type="PANTHER" id="PTHR45663:SF41">
    <property type="entry name" value="THIOREDOXIN-LIKE PROTEIN YUSE"/>
    <property type="match status" value="1"/>
</dbReference>
<reference evidence="2" key="1">
    <citation type="journal article" date="2014" name="Genome Announc.">
        <title>Draft Genome Sequences of Three Alkaliphilic Bacillus Strains, Bacillus wakoensis JCM 9140T, Bacillus akibai JCM 9157T, and Bacillus hemicellulosilyticus JCM 9152T.</title>
        <authorList>
            <person name="Yuki M."/>
            <person name="Oshima K."/>
            <person name="Suda W."/>
            <person name="Oshida Y."/>
            <person name="Kitamura K."/>
            <person name="Iida T."/>
            <person name="Hattori M."/>
            <person name="Ohkuma M."/>
        </authorList>
    </citation>
    <scope>NUCLEOTIDE SEQUENCE [LARGE SCALE GENOMIC DNA]</scope>
    <source>
        <strain evidence="2">JCM 9152</strain>
    </source>
</reference>
<dbReference type="InterPro" id="IPR036249">
    <property type="entry name" value="Thioredoxin-like_sf"/>
</dbReference>
<organism evidence="2 3">
    <name type="scientific">Halalkalibacter hemicellulosilyticusJCM 9152</name>
    <dbReference type="NCBI Taxonomy" id="1236971"/>
    <lineage>
        <taxon>Bacteria</taxon>
        <taxon>Bacillati</taxon>
        <taxon>Bacillota</taxon>
        <taxon>Bacilli</taxon>
        <taxon>Bacillales</taxon>
        <taxon>Bacillaceae</taxon>
        <taxon>Halalkalibacter</taxon>
    </lineage>
</organism>
<dbReference type="GO" id="GO:0005829">
    <property type="term" value="C:cytosol"/>
    <property type="evidence" value="ECO:0007669"/>
    <property type="project" value="TreeGrafter"/>
</dbReference>
<keyword evidence="3" id="KW-1185">Reference proteome</keyword>
<evidence type="ECO:0000313" key="3">
    <source>
        <dbReference type="Proteomes" id="UP000018895"/>
    </source>
</evidence>
<dbReference type="GO" id="GO:0015035">
    <property type="term" value="F:protein-disulfide reductase activity"/>
    <property type="evidence" value="ECO:0007669"/>
    <property type="project" value="TreeGrafter"/>
</dbReference>
<name>W4QAJ8_9BACI</name>
<dbReference type="AlphaFoldDB" id="W4QAJ8"/>
<accession>W4QAJ8</accession>
<dbReference type="STRING" id="1236971.JCM9152_415"/>
<dbReference type="Proteomes" id="UP000018895">
    <property type="component" value="Unassembled WGS sequence"/>
</dbReference>
<proteinExistence type="predicted"/>
<protein>
    <recommendedName>
        <fullName evidence="1">Thioredoxin domain-containing protein</fullName>
    </recommendedName>
</protein>
<dbReference type="PANTHER" id="PTHR45663">
    <property type="entry name" value="GEO12009P1"/>
    <property type="match status" value="1"/>
</dbReference>
<dbReference type="Pfam" id="PF00085">
    <property type="entry name" value="Thioredoxin"/>
    <property type="match status" value="1"/>
</dbReference>
<evidence type="ECO:0000259" key="1">
    <source>
        <dbReference type="Pfam" id="PF00085"/>
    </source>
</evidence>
<dbReference type="CDD" id="cd02947">
    <property type="entry name" value="TRX_family"/>
    <property type="match status" value="1"/>
</dbReference>